<protein>
    <submittedName>
        <fullName evidence="2">Uncharacterized protein</fullName>
    </submittedName>
</protein>
<dbReference type="Proteomes" id="UP000001542">
    <property type="component" value="Unassembled WGS sequence"/>
</dbReference>
<dbReference type="VEuPathDB" id="TrichDB:TVAGG3_1031830"/>
<reference evidence="2" key="2">
    <citation type="journal article" date="2007" name="Science">
        <title>Draft genome sequence of the sexually transmitted pathogen Trichomonas vaginalis.</title>
        <authorList>
            <person name="Carlton J.M."/>
            <person name="Hirt R.P."/>
            <person name="Silva J.C."/>
            <person name="Delcher A.L."/>
            <person name="Schatz M."/>
            <person name="Zhao Q."/>
            <person name="Wortman J.R."/>
            <person name="Bidwell S.L."/>
            <person name="Alsmark U.C.M."/>
            <person name="Besteiro S."/>
            <person name="Sicheritz-Ponten T."/>
            <person name="Noel C.J."/>
            <person name="Dacks J.B."/>
            <person name="Foster P.G."/>
            <person name="Simillion C."/>
            <person name="Van de Peer Y."/>
            <person name="Miranda-Saavedra D."/>
            <person name="Barton G.J."/>
            <person name="Westrop G.D."/>
            <person name="Mueller S."/>
            <person name="Dessi D."/>
            <person name="Fiori P.L."/>
            <person name="Ren Q."/>
            <person name="Paulsen I."/>
            <person name="Zhang H."/>
            <person name="Bastida-Corcuera F.D."/>
            <person name="Simoes-Barbosa A."/>
            <person name="Brown M.T."/>
            <person name="Hayes R.D."/>
            <person name="Mukherjee M."/>
            <person name="Okumura C.Y."/>
            <person name="Schneider R."/>
            <person name="Smith A.J."/>
            <person name="Vanacova S."/>
            <person name="Villalvazo M."/>
            <person name="Haas B.J."/>
            <person name="Pertea M."/>
            <person name="Feldblyum T.V."/>
            <person name="Utterback T.R."/>
            <person name="Shu C.L."/>
            <person name="Osoegawa K."/>
            <person name="de Jong P.J."/>
            <person name="Hrdy I."/>
            <person name="Horvathova L."/>
            <person name="Zubacova Z."/>
            <person name="Dolezal P."/>
            <person name="Malik S.B."/>
            <person name="Logsdon J.M. Jr."/>
            <person name="Henze K."/>
            <person name="Gupta A."/>
            <person name="Wang C.C."/>
            <person name="Dunne R.L."/>
            <person name="Upcroft J.A."/>
            <person name="Upcroft P."/>
            <person name="White O."/>
            <person name="Salzberg S.L."/>
            <person name="Tang P."/>
            <person name="Chiu C.-H."/>
            <person name="Lee Y.-S."/>
            <person name="Embley T.M."/>
            <person name="Coombs G.H."/>
            <person name="Mottram J.C."/>
            <person name="Tachezy J."/>
            <person name="Fraser-Liggett C.M."/>
            <person name="Johnson P.J."/>
        </authorList>
    </citation>
    <scope>NUCLEOTIDE SEQUENCE [LARGE SCALE GENOMIC DNA]</scope>
    <source>
        <strain evidence="2">G3</strain>
    </source>
</reference>
<evidence type="ECO:0000256" key="1">
    <source>
        <dbReference type="SAM" id="Phobius"/>
    </source>
</evidence>
<keyword evidence="3" id="KW-1185">Reference proteome</keyword>
<dbReference type="AlphaFoldDB" id="A2FIZ0"/>
<reference evidence="2" key="1">
    <citation type="submission" date="2006-10" db="EMBL/GenBank/DDBJ databases">
        <authorList>
            <person name="Amadeo P."/>
            <person name="Zhao Q."/>
            <person name="Wortman J."/>
            <person name="Fraser-Liggett C."/>
            <person name="Carlton J."/>
        </authorList>
    </citation>
    <scope>NUCLEOTIDE SEQUENCE</scope>
    <source>
        <strain evidence="2">G3</strain>
    </source>
</reference>
<dbReference type="EMBL" id="DS113823">
    <property type="protein sequence ID" value="EAX95105.1"/>
    <property type="molecule type" value="Genomic_DNA"/>
</dbReference>
<evidence type="ECO:0000313" key="3">
    <source>
        <dbReference type="Proteomes" id="UP000001542"/>
    </source>
</evidence>
<evidence type="ECO:0000313" key="2">
    <source>
        <dbReference type="EMBL" id="EAX95105.1"/>
    </source>
</evidence>
<organism evidence="2 3">
    <name type="scientific">Trichomonas vaginalis (strain ATCC PRA-98 / G3)</name>
    <dbReference type="NCBI Taxonomy" id="412133"/>
    <lineage>
        <taxon>Eukaryota</taxon>
        <taxon>Metamonada</taxon>
        <taxon>Parabasalia</taxon>
        <taxon>Trichomonadida</taxon>
        <taxon>Trichomonadidae</taxon>
        <taxon>Trichomonas</taxon>
    </lineage>
</organism>
<dbReference type="InParanoid" id="A2FIZ0"/>
<name>A2FIZ0_TRIV3</name>
<keyword evidence="1" id="KW-0812">Transmembrane</keyword>
<keyword evidence="1" id="KW-1133">Transmembrane helix</keyword>
<proteinExistence type="predicted"/>
<sequence length="230" mass="27590">MRESSLQDELIAKPGWYTSNAQLRIYKAYLKILFDIRFHRLGFYISTCFGILMILLCLTIPTKSDAMNTKDEKGHYKEFDSWSVREDIKDFSSIEDFYEFRSIYYPRNDLTTFLANYSNYSRIFDDESEFDNYSTYTELMSIKVDKKEKYFYNISTNLNITKNAWFGGSSFSEFTDTFVKEITRMISKVRYNYYGHTMSSFERTNFIYVFIEWLVTTEITVSFIRNNKNY</sequence>
<keyword evidence="1" id="KW-0472">Membrane</keyword>
<feature type="transmembrane region" description="Helical" evidence="1">
    <location>
        <begin position="41"/>
        <end position="60"/>
    </location>
</feature>
<accession>A2FIZ0</accession>
<dbReference type="VEuPathDB" id="TrichDB:TVAG_033250"/>
<gene>
    <name evidence="2" type="ORF">TVAG_033250</name>
</gene>